<dbReference type="Pfam" id="PF00582">
    <property type="entry name" value="Usp"/>
    <property type="match status" value="1"/>
</dbReference>
<organism evidence="3 4">
    <name type="scientific">Pikeienuella piscinae</name>
    <dbReference type="NCBI Taxonomy" id="2748098"/>
    <lineage>
        <taxon>Bacteria</taxon>
        <taxon>Pseudomonadati</taxon>
        <taxon>Pseudomonadota</taxon>
        <taxon>Alphaproteobacteria</taxon>
        <taxon>Rhodobacterales</taxon>
        <taxon>Paracoccaceae</taxon>
        <taxon>Pikeienuella</taxon>
    </lineage>
</organism>
<name>A0A7L5BU61_9RHOB</name>
<evidence type="ECO:0000313" key="4">
    <source>
        <dbReference type="Proteomes" id="UP000503336"/>
    </source>
</evidence>
<dbReference type="KEGG" id="hdh:G5B40_04365"/>
<dbReference type="RefSeq" id="WP_165095493.1">
    <property type="nucleotide sequence ID" value="NZ_CP049056.1"/>
</dbReference>
<keyword evidence="4" id="KW-1185">Reference proteome</keyword>
<dbReference type="Gene3D" id="3.40.50.620">
    <property type="entry name" value="HUPs"/>
    <property type="match status" value="1"/>
</dbReference>
<dbReference type="EMBL" id="CP049056">
    <property type="protein sequence ID" value="QIE54741.1"/>
    <property type="molecule type" value="Genomic_DNA"/>
</dbReference>
<dbReference type="InterPro" id="IPR006016">
    <property type="entry name" value="UspA"/>
</dbReference>
<feature type="domain" description="UspA" evidence="2">
    <location>
        <begin position="1"/>
        <end position="137"/>
    </location>
</feature>
<accession>A0A7L5BU61</accession>
<protein>
    <submittedName>
        <fullName evidence="3">Universal stress protein</fullName>
    </submittedName>
</protein>
<reference evidence="3 4" key="1">
    <citation type="submission" date="2020-02" db="EMBL/GenBank/DDBJ databases">
        <title>complete genome sequence of Rhodobacteraceae bacterium.</title>
        <authorList>
            <person name="Park J."/>
            <person name="Kim Y.-S."/>
            <person name="Kim K.-H."/>
        </authorList>
    </citation>
    <scope>NUCLEOTIDE SEQUENCE [LARGE SCALE GENOMIC DNA]</scope>
    <source>
        <strain evidence="3 4">RR4-56</strain>
    </source>
</reference>
<dbReference type="InterPro" id="IPR006015">
    <property type="entry name" value="Universal_stress_UspA"/>
</dbReference>
<evidence type="ECO:0000313" key="3">
    <source>
        <dbReference type="EMBL" id="QIE54741.1"/>
    </source>
</evidence>
<dbReference type="InterPro" id="IPR014729">
    <property type="entry name" value="Rossmann-like_a/b/a_fold"/>
</dbReference>
<dbReference type="SUPFAM" id="SSF52402">
    <property type="entry name" value="Adenine nucleotide alpha hydrolases-like"/>
    <property type="match status" value="1"/>
</dbReference>
<dbReference type="AlphaFoldDB" id="A0A7L5BU61"/>
<evidence type="ECO:0000256" key="1">
    <source>
        <dbReference type="ARBA" id="ARBA00008791"/>
    </source>
</evidence>
<dbReference type="PRINTS" id="PR01438">
    <property type="entry name" value="UNVRSLSTRESS"/>
</dbReference>
<dbReference type="CDD" id="cd00293">
    <property type="entry name" value="USP-like"/>
    <property type="match status" value="1"/>
</dbReference>
<evidence type="ECO:0000259" key="2">
    <source>
        <dbReference type="Pfam" id="PF00582"/>
    </source>
</evidence>
<sequence length="138" mass="14665">MFRKILTPVDLAHLGALDRALEVSADMAKRHGAEIVYVGVTTQAPSAVARTTEEYERKLSTFAATEGEKHGCKTSAHMVVSHDPAIDLNINLMRATEEIGADLIVMGTHIPGLAEHVWASHGGAVASHAGVSVFLVRG</sequence>
<proteinExistence type="inferred from homology"/>
<dbReference type="Proteomes" id="UP000503336">
    <property type="component" value="Chromosome"/>
</dbReference>
<comment type="similarity">
    <text evidence="1">Belongs to the universal stress protein A family.</text>
</comment>
<gene>
    <name evidence="3" type="ORF">G5B40_04365</name>
</gene>